<dbReference type="InterPro" id="IPR057037">
    <property type="entry name" value="TPR_rep_actino"/>
</dbReference>
<evidence type="ECO:0000313" key="3">
    <source>
        <dbReference type="EMBL" id="NMN97815.1"/>
    </source>
</evidence>
<name>A0A848KGB3_9NOCA</name>
<feature type="domain" description="TPR repeat" evidence="2">
    <location>
        <begin position="232"/>
        <end position="493"/>
    </location>
</feature>
<sequence>MPVPTKTQAKTWRVDPLYAQALEWETASTSVETATKSVVRDYAGSTGYWSGTLGDTARDDAAALGTEIQRLLDVLDAGAETARAGADDIARAQQVAVSAIDAAESRTFTVAEDGAVAAPDAAMLMPGASSEDVVTAQASLNAEADAHELKIRAALANLGTAEENASKAIKTAFTDLPSAGHSKTEFSFVDRKTEKPNDAELSAEQGEEDGHTVADGKLSDEEIERVANNLARAGLTPEQLAALERGEQATLPASTLAYLDKFYNEAGRDGLLEVSEKLRKDGSPDALKFRENLANGLLTVSNENVVSKERNSSGSPVARGSWDKLDPEIRELVSTRPNFDNEVFGYNGAPDANTRDLPDDYRGFPENETGAWYEDMGRFSDLLSSSNPDYQPGAKFGFELERQGAHQAWILDNKDLDIGLDPQRGWHNLVEHNAERLVDVGSRNHEASQALLTGTDTANIDVEKGFQRDKVFMPLFNHEWADEGAALRGVYDWIPDDAKVENATDPSDVARAENAGKSAYALSQILADSENYSSLMNMPHSGNESLGYVNPIAVQGLSDALSPYIGNIAGVAPEHLATRGFGVLDNDAASRLFTVIDTDPEAAKKFNGDGYATIAELEARFATSVLANPQDAAFELGNPAGRIQGYIEEGYAAEAADRGADAESQKEARQKAFDFAVESGETALSAVPGSDYAEPLIGLLTGSLEDTIVGDADHAVPRDEVAANQADAIQTYNILRALEAQQQLVPSPLPDAYRGPDGSLLPYDEAIQANNPLGDPRTGSDQVGAAALNYLRSQNFPTIEFLASIRAGRDDVLR</sequence>
<keyword evidence="4" id="KW-1185">Reference proteome</keyword>
<dbReference type="Pfam" id="PF23275">
    <property type="entry name" value="TPR_23"/>
    <property type="match status" value="1"/>
</dbReference>
<feature type="region of interest" description="Disordered" evidence="1">
    <location>
        <begin position="190"/>
        <end position="216"/>
    </location>
</feature>
<reference evidence="3 4" key="1">
    <citation type="submission" date="2019-05" db="EMBL/GenBank/DDBJ databases">
        <authorList>
            <person name="Lee S.D."/>
        </authorList>
    </citation>
    <scope>NUCLEOTIDE SEQUENCE [LARGE SCALE GENOMIC DNA]</scope>
    <source>
        <strain evidence="3 4">YC2-7</strain>
    </source>
</reference>
<comment type="caution">
    <text evidence="3">The sequence shown here is derived from an EMBL/GenBank/DDBJ whole genome shotgun (WGS) entry which is preliminary data.</text>
</comment>
<gene>
    <name evidence="3" type="ORF">FGL95_22510</name>
</gene>
<evidence type="ECO:0000313" key="4">
    <source>
        <dbReference type="Proteomes" id="UP000535543"/>
    </source>
</evidence>
<proteinExistence type="predicted"/>
<accession>A0A848KGB3</accession>
<dbReference type="RefSeq" id="WP_169591017.1">
    <property type="nucleotide sequence ID" value="NZ_VCQU01000008.1"/>
</dbReference>
<protein>
    <recommendedName>
        <fullName evidence="2">TPR repeat domain-containing protein</fullName>
    </recommendedName>
</protein>
<dbReference type="Proteomes" id="UP000535543">
    <property type="component" value="Unassembled WGS sequence"/>
</dbReference>
<evidence type="ECO:0000256" key="1">
    <source>
        <dbReference type="SAM" id="MobiDB-lite"/>
    </source>
</evidence>
<dbReference type="AlphaFoldDB" id="A0A848KGB3"/>
<dbReference type="EMBL" id="VCQU01000008">
    <property type="protein sequence ID" value="NMN97815.1"/>
    <property type="molecule type" value="Genomic_DNA"/>
</dbReference>
<organism evidence="3 4">
    <name type="scientific">Antrihabitans stalactiti</name>
    <dbReference type="NCBI Taxonomy" id="2584121"/>
    <lineage>
        <taxon>Bacteria</taxon>
        <taxon>Bacillati</taxon>
        <taxon>Actinomycetota</taxon>
        <taxon>Actinomycetes</taxon>
        <taxon>Mycobacteriales</taxon>
        <taxon>Nocardiaceae</taxon>
        <taxon>Antrihabitans</taxon>
    </lineage>
</organism>
<reference evidence="3 4" key="2">
    <citation type="submission" date="2020-06" db="EMBL/GenBank/DDBJ databases">
        <title>Antribacter stalactiti gen. nov., sp. nov., a new member of the family Nacardiaceae isolated from a cave.</title>
        <authorList>
            <person name="Kim I.S."/>
        </authorList>
    </citation>
    <scope>NUCLEOTIDE SEQUENCE [LARGE SCALE GENOMIC DNA]</scope>
    <source>
        <strain evidence="3 4">YC2-7</strain>
    </source>
</reference>
<evidence type="ECO:0000259" key="2">
    <source>
        <dbReference type="Pfam" id="PF23275"/>
    </source>
</evidence>